<dbReference type="SUPFAM" id="SSF51011">
    <property type="entry name" value="Glycosyl hydrolase domain"/>
    <property type="match status" value="1"/>
</dbReference>
<dbReference type="Pfam" id="PF21365">
    <property type="entry name" value="Glyco_hydro_31_3rd"/>
    <property type="match status" value="1"/>
</dbReference>
<organism evidence="2 3">
    <name type="scientific">Fodinibius salsisoli</name>
    <dbReference type="NCBI Taxonomy" id="2820877"/>
    <lineage>
        <taxon>Bacteria</taxon>
        <taxon>Pseudomonadati</taxon>
        <taxon>Balneolota</taxon>
        <taxon>Balneolia</taxon>
        <taxon>Balneolales</taxon>
        <taxon>Balneolaceae</taxon>
        <taxon>Fodinibius</taxon>
    </lineage>
</organism>
<name>A0ABT3PIH4_9BACT</name>
<dbReference type="InterPro" id="IPR048395">
    <property type="entry name" value="Glyco_hydro_31_C"/>
</dbReference>
<dbReference type="InterPro" id="IPR013780">
    <property type="entry name" value="Glyco_hydro_b"/>
</dbReference>
<dbReference type="Proteomes" id="UP001207918">
    <property type="component" value="Unassembled WGS sequence"/>
</dbReference>
<evidence type="ECO:0000313" key="3">
    <source>
        <dbReference type="Proteomes" id="UP001207918"/>
    </source>
</evidence>
<gene>
    <name evidence="2" type="ORF">J6I44_02585</name>
</gene>
<accession>A0ABT3PIH4</accession>
<protein>
    <recommendedName>
        <fullName evidence="1">Glycosyl hydrolase family 31 C-terminal domain-containing protein</fullName>
    </recommendedName>
</protein>
<proteinExistence type="predicted"/>
<evidence type="ECO:0000259" key="1">
    <source>
        <dbReference type="Pfam" id="PF21365"/>
    </source>
</evidence>
<dbReference type="Gene3D" id="2.60.40.1180">
    <property type="entry name" value="Golgi alpha-mannosidase II"/>
    <property type="match status" value="1"/>
</dbReference>
<keyword evidence="3" id="KW-1185">Reference proteome</keyword>
<feature type="domain" description="Glycosyl hydrolase family 31 C-terminal" evidence="1">
    <location>
        <begin position="1"/>
        <end position="55"/>
    </location>
</feature>
<comment type="caution">
    <text evidence="2">The sequence shown here is derived from an EMBL/GenBank/DDBJ whole genome shotgun (WGS) entry which is preliminary data.</text>
</comment>
<sequence>MYGKDILVSPVIGEKDSRKVYLPEGSWVDVWDHSNTIEGPTTIEVQTPLFARNGAEKQLPDLKEIYKKSLEIAESRPSPTDGSELTIGF</sequence>
<reference evidence="2 3" key="1">
    <citation type="submission" date="2021-03" db="EMBL/GenBank/DDBJ databases">
        <title>Aliifodinibius sp. nov., a new bacterium isolated from saline soil.</title>
        <authorList>
            <person name="Galisteo C."/>
            <person name="De La Haba R."/>
            <person name="Sanchez-Porro C."/>
            <person name="Ventosa A."/>
        </authorList>
    </citation>
    <scope>NUCLEOTIDE SEQUENCE [LARGE SCALE GENOMIC DNA]</scope>
    <source>
        <strain evidence="2 3">1BSP15-2V2</strain>
    </source>
</reference>
<dbReference type="EMBL" id="JAGGJA010000001">
    <property type="protein sequence ID" value="MCW9705722.1"/>
    <property type="molecule type" value="Genomic_DNA"/>
</dbReference>
<evidence type="ECO:0000313" key="2">
    <source>
        <dbReference type="EMBL" id="MCW9705722.1"/>
    </source>
</evidence>